<dbReference type="VEuPathDB" id="VectorBase:LDEU014379"/>
<dbReference type="STRING" id="299467.A0A443QF94"/>
<organism evidence="13 14">
    <name type="scientific">Leptotrombidium deliense</name>
    <dbReference type="NCBI Taxonomy" id="299467"/>
    <lineage>
        <taxon>Eukaryota</taxon>
        <taxon>Metazoa</taxon>
        <taxon>Ecdysozoa</taxon>
        <taxon>Arthropoda</taxon>
        <taxon>Chelicerata</taxon>
        <taxon>Arachnida</taxon>
        <taxon>Acari</taxon>
        <taxon>Acariformes</taxon>
        <taxon>Trombidiformes</taxon>
        <taxon>Prostigmata</taxon>
        <taxon>Anystina</taxon>
        <taxon>Parasitengona</taxon>
        <taxon>Trombiculoidea</taxon>
        <taxon>Trombiculidae</taxon>
        <taxon>Leptotrombidium</taxon>
    </lineage>
</organism>
<dbReference type="InterPro" id="IPR001128">
    <property type="entry name" value="Cyt_P450"/>
</dbReference>
<dbReference type="InterPro" id="IPR050476">
    <property type="entry name" value="Insect_CytP450_Detox"/>
</dbReference>
<dbReference type="GO" id="GO:0020037">
    <property type="term" value="F:heme binding"/>
    <property type="evidence" value="ECO:0007669"/>
    <property type="project" value="InterPro"/>
</dbReference>
<dbReference type="PRINTS" id="PR00464">
    <property type="entry name" value="EP450II"/>
</dbReference>
<evidence type="ECO:0000256" key="5">
    <source>
        <dbReference type="ARBA" id="ARBA00022617"/>
    </source>
</evidence>
<keyword evidence="5" id="KW-0349">Heme</keyword>
<evidence type="ECO:0000256" key="10">
    <source>
        <dbReference type="ARBA" id="ARBA00023004"/>
    </source>
</evidence>
<dbReference type="AlphaFoldDB" id="A0A443QF94"/>
<dbReference type="GO" id="GO:0005789">
    <property type="term" value="C:endoplasmic reticulum membrane"/>
    <property type="evidence" value="ECO:0007669"/>
    <property type="project" value="UniProtKB-SubCell"/>
</dbReference>
<dbReference type="GO" id="GO:0016705">
    <property type="term" value="F:oxidoreductase activity, acting on paired donors, with incorporation or reduction of molecular oxygen"/>
    <property type="evidence" value="ECO:0007669"/>
    <property type="project" value="InterPro"/>
</dbReference>
<keyword evidence="9" id="KW-0560">Oxidoreductase</keyword>
<evidence type="ECO:0000256" key="1">
    <source>
        <dbReference type="ARBA" id="ARBA00001971"/>
    </source>
</evidence>
<evidence type="ECO:0000256" key="4">
    <source>
        <dbReference type="ARBA" id="ARBA00010617"/>
    </source>
</evidence>
<evidence type="ECO:0000256" key="3">
    <source>
        <dbReference type="ARBA" id="ARBA00004406"/>
    </source>
</evidence>
<dbReference type="PANTHER" id="PTHR24292">
    <property type="entry name" value="CYTOCHROME P450"/>
    <property type="match status" value="1"/>
</dbReference>
<protein>
    <submittedName>
        <fullName evidence="13">Cytochrome P450 3A24-like protein</fullName>
    </submittedName>
</protein>
<evidence type="ECO:0000313" key="14">
    <source>
        <dbReference type="Proteomes" id="UP000288716"/>
    </source>
</evidence>
<dbReference type="GO" id="GO:0005506">
    <property type="term" value="F:iron ion binding"/>
    <property type="evidence" value="ECO:0007669"/>
    <property type="project" value="InterPro"/>
</dbReference>
<dbReference type="Pfam" id="PF00067">
    <property type="entry name" value="p450"/>
    <property type="match status" value="1"/>
</dbReference>
<comment type="subcellular location">
    <subcellularLocation>
        <location evidence="3">Endoplasmic reticulum membrane</location>
        <topology evidence="3">Peripheral membrane protein</topology>
    </subcellularLocation>
    <subcellularLocation>
        <location evidence="2">Microsome membrane</location>
        <topology evidence="2">Peripheral membrane protein</topology>
    </subcellularLocation>
</comment>
<keyword evidence="8" id="KW-0492">Microsome</keyword>
<dbReference type="InterPro" id="IPR002402">
    <property type="entry name" value="Cyt_P450_E_grp-II"/>
</dbReference>
<keyword evidence="7" id="KW-0256">Endoplasmic reticulum</keyword>
<evidence type="ECO:0000256" key="12">
    <source>
        <dbReference type="ARBA" id="ARBA00023136"/>
    </source>
</evidence>
<evidence type="ECO:0000313" key="13">
    <source>
        <dbReference type="EMBL" id="RWS01682.1"/>
    </source>
</evidence>
<dbReference type="OrthoDB" id="8251073at2759"/>
<dbReference type="SUPFAM" id="SSF48264">
    <property type="entry name" value="Cytochrome P450"/>
    <property type="match status" value="1"/>
</dbReference>
<name>A0A443QF94_9ACAR</name>
<keyword evidence="11" id="KW-0503">Monooxygenase</keyword>
<accession>A0A443QF94</accession>
<evidence type="ECO:0000256" key="7">
    <source>
        <dbReference type="ARBA" id="ARBA00022824"/>
    </source>
</evidence>
<dbReference type="EMBL" id="NCKV01057170">
    <property type="protein sequence ID" value="RWS01682.1"/>
    <property type="molecule type" value="Genomic_DNA"/>
</dbReference>
<dbReference type="InterPro" id="IPR036396">
    <property type="entry name" value="Cyt_P450_sf"/>
</dbReference>
<keyword evidence="14" id="KW-1185">Reference proteome</keyword>
<comment type="similarity">
    <text evidence="4">Belongs to the cytochrome P450 family.</text>
</comment>
<keyword evidence="10" id="KW-0408">Iron</keyword>
<evidence type="ECO:0000256" key="2">
    <source>
        <dbReference type="ARBA" id="ARBA00004174"/>
    </source>
</evidence>
<keyword evidence="12" id="KW-0472">Membrane</keyword>
<comment type="caution">
    <text evidence="13">The sequence shown here is derived from an EMBL/GenBank/DDBJ whole genome shotgun (WGS) entry which is preliminary data.</text>
</comment>
<evidence type="ECO:0000256" key="6">
    <source>
        <dbReference type="ARBA" id="ARBA00022723"/>
    </source>
</evidence>
<reference evidence="13 14" key="1">
    <citation type="journal article" date="2018" name="Gigascience">
        <title>Genomes of trombidid mites reveal novel predicted allergens and laterally-transferred genes associated with secondary metabolism.</title>
        <authorList>
            <person name="Dong X."/>
            <person name="Chaisiri K."/>
            <person name="Xia D."/>
            <person name="Armstrong S.D."/>
            <person name="Fang Y."/>
            <person name="Donnelly M.J."/>
            <person name="Kadowaki T."/>
            <person name="McGarry J.W."/>
            <person name="Darby A.C."/>
            <person name="Makepeace B.L."/>
        </authorList>
    </citation>
    <scope>NUCLEOTIDE SEQUENCE [LARGE SCALE GENOMIC DNA]</scope>
    <source>
        <strain evidence="13">UoL-UT</strain>
    </source>
</reference>
<evidence type="ECO:0000256" key="8">
    <source>
        <dbReference type="ARBA" id="ARBA00022848"/>
    </source>
</evidence>
<dbReference type="GO" id="GO:0004497">
    <property type="term" value="F:monooxygenase activity"/>
    <property type="evidence" value="ECO:0007669"/>
    <property type="project" value="UniProtKB-KW"/>
</dbReference>
<evidence type="ECO:0000256" key="11">
    <source>
        <dbReference type="ARBA" id="ARBA00023033"/>
    </source>
</evidence>
<sequence>MVVVSDLELLTLIQIRDFKYFTGRFQPLKDSYNADPRNNDMIIRVKNGKWKEMRTIIRHAFTSKTLKRSARIMDETVNGLITSIDKLLANGTTEFDIYPLFQRLTLEVIGRSAFGITTEAQTNPNDPFLKALNAVFDNKF</sequence>
<comment type="cofactor">
    <cofactor evidence="1">
        <name>heme</name>
        <dbReference type="ChEBI" id="CHEBI:30413"/>
    </cofactor>
</comment>
<dbReference type="Gene3D" id="1.10.630.10">
    <property type="entry name" value="Cytochrome P450"/>
    <property type="match status" value="1"/>
</dbReference>
<gene>
    <name evidence="13" type="ORF">B4U80_14782</name>
</gene>
<keyword evidence="6" id="KW-0479">Metal-binding</keyword>
<dbReference type="Proteomes" id="UP000288716">
    <property type="component" value="Unassembled WGS sequence"/>
</dbReference>
<dbReference type="PANTHER" id="PTHR24292:SF102">
    <property type="entry name" value="CYTOCHROME P450 FAMILY-RELATED"/>
    <property type="match status" value="1"/>
</dbReference>
<proteinExistence type="inferred from homology"/>
<evidence type="ECO:0000256" key="9">
    <source>
        <dbReference type="ARBA" id="ARBA00023002"/>
    </source>
</evidence>
<feature type="non-terminal residue" evidence="13">
    <location>
        <position position="140"/>
    </location>
</feature>